<sequence>MNSRLWNNISQSICTIKSLPSFVCCIDEYCSSEIALNVIAHLSTPAGEYLDHAKSFTYLVIIIGEHGESNADVETRIGKTRAEYLQLKNVCNSQQLSTNTKVRIFNTNIKTVLVYGVETWRTIKAIIQKIEVFNNSCLHKRLQIRRPDTISNNLI</sequence>
<dbReference type="Proteomes" id="UP000277204">
    <property type="component" value="Unassembled WGS sequence"/>
</dbReference>
<dbReference type="PANTHER" id="PTHR47027">
    <property type="entry name" value="REVERSE TRANSCRIPTASE DOMAIN-CONTAINING PROTEIN"/>
    <property type="match status" value="1"/>
</dbReference>
<protein>
    <submittedName>
        <fullName evidence="1">Uncharacterized protein</fullName>
    </submittedName>
</protein>
<dbReference type="Pfam" id="PF20049">
    <property type="entry name" value="DUF6451"/>
    <property type="match status" value="1"/>
</dbReference>
<dbReference type="AlphaFoldDB" id="A0A183M9A6"/>
<dbReference type="InterPro" id="IPR045609">
    <property type="entry name" value="DUF6451"/>
</dbReference>
<gene>
    <name evidence="1" type="ORF">SMRZ_LOCUS12631</name>
</gene>
<evidence type="ECO:0000313" key="1">
    <source>
        <dbReference type="EMBL" id="VDP01344.1"/>
    </source>
</evidence>
<dbReference type="EMBL" id="UZAI01008195">
    <property type="protein sequence ID" value="VDP01344.1"/>
    <property type="molecule type" value="Genomic_DNA"/>
</dbReference>
<reference evidence="1 2" key="1">
    <citation type="submission" date="2018-11" db="EMBL/GenBank/DDBJ databases">
        <authorList>
            <consortium name="Pathogen Informatics"/>
        </authorList>
    </citation>
    <scope>NUCLEOTIDE SEQUENCE [LARGE SCALE GENOMIC DNA]</scope>
    <source>
        <strain evidence="1 2">Zambia</strain>
    </source>
</reference>
<accession>A0A183M9A6</accession>
<keyword evidence="2" id="KW-1185">Reference proteome</keyword>
<name>A0A183M9A6_9TREM</name>
<evidence type="ECO:0000313" key="2">
    <source>
        <dbReference type="Proteomes" id="UP000277204"/>
    </source>
</evidence>
<proteinExistence type="predicted"/>
<organism evidence="1 2">
    <name type="scientific">Schistosoma margrebowiei</name>
    <dbReference type="NCBI Taxonomy" id="48269"/>
    <lineage>
        <taxon>Eukaryota</taxon>
        <taxon>Metazoa</taxon>
        <taxon>Spiralia</taxon>
        <taxon>Lophotrochozoa</taxon>
        <taxon>Platyhelminthes</taxon>
        <taxon>Trematoda</taxon>
        <taxon>Digenea</taxon>
        <taxon>Strigeidida</taxon>
        <taxon>Schistosomatoidea</taxon>
        <taxon>Schistosomatidae</taxon>
        <taxon>Schistosoma</taxon>
    </lineage>
</organism>
<dbReference type="STRING" id="48269.A0A183M9A6"/>
<dbReference type="PANTHER" id="PTHR47027:SF25">
    <property type="entry name" value="REVERSE TRANSCRIPTASE DOMAIN-CONTAINING PROTEIN"/>
    <property type="match status" value="1"/>
</dbReference>